<dbReference type="Proteomes" id="UP000237000">
    <property type="component" value="Unassembled WGS sequence"/>
</dbReference>
<dbReference type="InParanoid" id="A0A2P5FCY4"/>
<dbReference type="EMBL" id="JXTC01000043">
    <property type="protein sequence ID" value="PON95645.1"/>
    <property type="molecule type" value="Genomic_DNA"/>
</dbReference>
<name>A0A2P5FCY4_TREOI</name>
<reference evidence="2" key="1">
    <citation type="submission" date="2016-06" db="EMBL/GenBank/DDBJ databases">
        <title>Parallel loss of symbiosis genes in relatives of nitrogen-fixing non-legume Parasponia.</title>
        <authorList>
            <person name="Van Velzen R."/>
            <person name="Holmer R."/>
            <person name="Bu F."/>
            <person name="Rutten L."/>
            <person name="Van Zeijl A."/>
            <person name="Liu W."/>
            <person name="Santuari L."/>
            <person name="Cao Q."/>
            <person name="Sharma T."/>
            <person name="Shen D."/>
            <person name="Roswanjaya Y."/>
            <person name="Wardhani T."/>
            <person name="Kalhor M.S."/>
            <person name="Jansen J."/>
            <person name="Van den Hoogen J."/>
            <person name="Gungor B."/>
            <person name="Hartog M."/>
            <person name="Hontelez J."/>
            <person name="Verver J."/>
            <person name="Yang W.-C."/>
            <person name="Schijlen E."/>
            <person name="Repin R."/>
            <person name="Schilthuizen M."/>
            <person name="Schranz E."/>
            <person name="Heidstra R."/>
            <person name="Miyata K."/>
            <person name="Fedorova E."/>
            <person name="Kohlen W."/>
            <person name="Bisseling T."/>
            <person name="Smit S."/>
            <person name="Geurts R."/>
        </authorList>
    </citation>
    <scope>NUCLEOTIDE SEQUENCE [LARGE SCALE GENOMIC DNA]</scope>
    <source>
        <strain evidence="2">cv. RG33-2</strain>
    </source>
</reference>
<protein>
    <submittedName>
        <fullName evidence="1">Uncharacterized protein</fullName>
    </submittedName>
</protein>
<accession>A0A2P5FCY4</accession>
<gene>
    <name evidence="1" type="ORF">TorRG33x02_084740</name>
</gene>
<keyword evidence="2" id="KW-1185">Reference proteome</keyword>
<evidence type="ECO:0000313" key="1">
    <source>
        <dbReference type="EMBL" id="PON95645.1"/>
    </source>
</evidence>
<proteinExistence type="predicted"/>
<sequence>MRNSCMNVSAHSRFPFKTLTHIPLIVEVIDLVVSTGSRPASPLN</sequence>
<comment type="caution">
    <text evidence="1">The sequence shown here is derived from an EMBL/GenBank/DDBJ whole genome shotgun (WGS) entry which is preliminary data.</text>
</comment>
<dbReference type="OrthoDB" id="10344627at2759"/>
<organism evidence="1 2">
    <name type="scientific">Trema orientale</name>
    <name type="common">Charcoal tree</name>
    <name type="synonym">Celtis orientalis</name>
    <dbReference type="NCBI Taxonomy" id="63057"/>
    <lineage>
        <taxon>Eukaryota</taxon>
        <taxon>Viridiplantae</taxon>
        <taxon>Streptophyta</taxon>
        <taxon>Embryophyta</taxon>
        <taxon>Tracheophyta</taxon>
        <taxon>Spermatophyta</taxon>
        <taxon>Magnoliopsida</taxon>
        <taxon>eudicotyledons</taxon>
        <taxon>Gunneridae</taxon>
        <taxon>Pentapetalae</taxon>
        <taxon>rosids</taxon>
        <taxon>fabids</taxon>
        <taxon>Rosales</taxon>
        <taxon>Cannabaceae</taxon>
        <taxon>Trema</taxon>
    </lineage>
</organism>
<evidence type="ECO:0000313" key="2">
    <source>
        <dbReference type="Proteomes" id="UP000237000"/>
    </source>
</evidence>
<dbReference type="AlphaFoldDB" id="A0A2P5FCY4"/>